<name>A0AAJ6CV77_9CHLR</name>
<reference evidence="5" key="3">
    <citation type="submission" date="2023-06" db="EMBL/GenBank/DDBJ databases">
        <title>Pangenomics reveal diversification of enzyme families and niche specialization in globally abundant SAR202 bacteria.</title>
        <authorList>
            <person name="Saw J.H.W."/>
        </authorList>
    </citation>
    <scope>NUCLEOTIDE SEQUENCE [LARGE SCALE GENOMIC DNA]</scope>
    <source>
        <strain evidence="5">JH1073</strain>
    </source>
</reference>
<proteinExistence type="predicted"/>
<dbReference type="AlphaFoldDB" id="A0AAJ6CV77"/>
<dbReference type="RefSeq" id="WP_342826249.1">
    <property type="nucleotide sequence ID" value="NZ_CP046146.1"/>
</dbReference>
<evidence type="ECO:0000313" key="4">
    <source>
        <dbReference type="EMBL" id="WFG39964.1"/>
    </source>
</evidence>
<feature type="chain" id="PRO_5042576833" evidence="2">
    <location>
        <begin position="27"/>
        <end position="224"/>
    </location>
</feature>
<dbReference type="EMBL" id="WMBE01000003">
    <property type="protein sequence ID" value="MDG0867668.1"/>
    <property type="molecule type" value="Genomic_DNA"/>
</dbReference>
<evidence type="ECO:0000313" key="5">
    <source>
        <dbReference type="Proteomes" id="UP001219901"/>
    </source>
</evidence>
<reference evidence="5 6" key="1">
    <citation type="submission" date="2019-11" db="EMBL/GenBank/DDBJ databases">
        <authorList>
            <person name="Cho J.-C."/>
        </authorList>
    </citation>
    <scope>NUCLEOTIDE SEQUENCE [LARGE SCALE GENOMIC DNA]</scope>
    <source>
        <strain evidence="4 5">JH1073</strain>
        <strain evidence="3 6">JH702</strain>
    </source>
</reference>
<gene>
    <name evidence="3" type="ORF">GKO46_11375</name>
    <name evidence="4" type="ORF">GKO48_10160</name>
</gene>
<keyword evidence="5" id="KW-1185">Reference proteome</keyword>
<feature type="signal peptide" evidence="2">
    <location>
        <begin position="1"/>
        <end position="26"/>
    </location>
</feature>
<dbReference type="Proteomes" id="UP001219901">
    <property type="component" value="Chromosome"/>
</dbReference>
<accession>A0AAJ6CV77</accession>
<dbReference type="Proteomes" id="UP001321249">
    <property type="component" value="Unassembled WGS sequence"/>
</dbReference>
<evidence type="ECO:0000256" key="1">
    <source>
        <dbReference type="SAM" id="MobiDB-lite"/>
    </source>
</evidence>
<protein>
    <submittedName>
        <fullName evidence="4">Uncharacterized protein</fullName>
    </submittedName>
</protein>
<dbReference type="EMBL" id="CP046147">
    <property type="protein sequence ID" value="WFG39964.1"/>
    <property type="molecule type" value="Genomic_DNA"/>
</dbReference>
<evidence type="ECO:0000256" key="2">
    <source>
        <dbReference type="SAM" id="SignalP"/>
    </source>
</evidence>
<reference evidence="4" key="2">
    <citation type="journal article" date="2023" name="Nat. Commun.">
        <title>Cultivation of marine bacteria of the SAR202 clade.</title>
        <authorList>
            <person name="Lim Y."/>
            <person name="Seo J.H."/>
            <person name="Giovannoni S.J."/>
            <person name="Kang I."/>
            <person name="Cho J.C."/>
        </authorList>
    </citation>
    <scope>NUCLEOTIDE SEQUENCE</scope>
    <source>
        <strain evidence="4">JH1073</strain>
    </source>
</reference>
<evidence type="ECO:0000313" key="3">
    <source>
        <dbReference type="EMBL" id="MDG0867668.1"/>
    </source>
</evidence>
<dbReference type="PROSITE" id="PS51257">
    <property type="entry name" value="PROKAR_LIPOPROTEIN"/>
    <property type="match status" value="1"/>
</dbReference>
<organism evidence="4 5">
    <name type="scientific">Candidatus Lucifugimonas marina</name>
    <dbReference type="NCBI Taxonomy" id="3038979"/>
    <lineage>
        <taxon>Bacteria</taxon>
        <taxon>Bacillati</taxon>
        <taxon>Chloroflexota</taxon>
        <taxon>Dehalococcoidia</taxon>
        <taxon>SAR202 cluster</taxon>
        <taxon>Candidatus Lucifugimonadales</taxon>
        <taxon>Candidatus Lucifugimonadaceae</taxon>
        <taxon>Candidatus Lucifugimonas</taxon>
    </lineage>
</organism>
<feature type="region of interest" description="Disordered" evidence="1">
    <location>
        <begin position="111"/>
        <end position="132"/>
    </location>
</feature>
<sequence>MKLMRLVSRAQLLTISALLIAMTAVACGAGGGGDDGVTMGGTEDAPKRIRIVESDQIFTEDDLKGIGWKGQRDFILDYPEATVAKWGYLNTKEVGILIYASAEDAKNHGVTSAEGQTFRRESDGQAPDNDSIDRISCRDKAGASAVKAETGFGSKSFSASYLDPEIAESDDVEAQTRVCSNRFPTYNDYTVVGNIVAMCESDTRNLTDPSTNCEKIAGWLIPTE</sequence>
<keyword evidence="2" id="KW-0732">Signal</keyword>
<evidence type="ECO:0000313" key="6">
    <source>
        <dbReference type="Proteomes" id="UP001321249"/>
    </source>
</evidence>